<accession>A0A2G4TZR1</accession>
<sequence>MKAKVTVTKLELRNVRLIQSPGQIGHSFEFVTRLKVEPRTMGLFSGEGIDWPKLQWFETIDWYKLDLETETWIYVGSEPRHKDLYAANPLSQTFITWREGYRYTFARNTRGFPVTLINAPEAEVKHWIARNGFEWELPIKDIPSISLQGGSRGGAGVSLVIGPTRRRVVRFNLGFAGNPHRIHCTQILETVEGQPTINVFIPKELNNIDLNDQDKLVLWSNSVNF</sequence>
<dbReference type="Proteomes" id="UP000229378">
    <property type="component" value="Unassembled WGS sequence"/>
</dbReference>
<evidence type="ECO:0000313" key="1">
    <source>
        <dbReference type="EMBL" id="PHZ26541.1"/>
    </source>
</evidence>
<reference evidence="1 2" key="1">
    <citation type="submission" date="2017-10" db="EMBL/GenBank/DDBJ databases">
        <authorList>
            <person name="Banno H."/>
            <person name="Chua N.-H."/>
        </authorList>
    </citation>
    <scope>NUCLEOTIDE SEQUENCE [LARGE SCALE GENOMIC DNA]</scope>
    <source>
        <strain evidence="1 2">SCPM-O-B-7607</strain>
    </source>
</reference>
<comment type="caution">
    <text evidence="1">The sequence shown here is derived from an EMBL/GenBank/DDBJ whole genome shotgun (WGS) entry which is preliminary data.</text>
</comment>
<name>A0A2G4TZR1_YERBE</name>
<organism evidence="1 2">
    <name type="scientific">Yersinia bercovieri</name>
    <dbReference type="NCBI Taxonomy" id="634"/>
    <lineage>
        <taxon>Bacteria</taxon>
        <taxon>Pseudomonadati</taxon>
        <taxon>Pseudomonadota</taxon>
        <taxon>Gammaproteobacteria</taxon>
        <taxon>Enterobacterales</taxon>
        <taxon>Yersiniaceae</taxon>
        <taxon>Yersinia</taxon>
    </lineage>
</organism>
<dbReference type="RefSeq" id="WP_032898911.1">
    <property type="nucleotide sequence ID" value="NZ_CABHPW010000038.1"/>
</dbReference>
<dbReference type="GeneID" id="89596877"/>
<gene>
    <name evidence="1" type="ORF">CS533_15380</name>
</gene>
<dbReference type="EMBL" id="PEHN01000018">
    <property type="protein sequence ID" value="PHZ26541.1"/>
    <property type="molecule type" value="Genomic_DNA"/>
</dbReference>
<protein>
    <submittedName>
        <fullName evidence="1">Uncharacterized protein</fullName>
    </submittedName>
</protein>
<proteinExistence type="predicted"/>
<dbReference type="AlphaFoldDB" id="A0A2G4TZR1"/>
<evidence type="ECO:0000313" key="2">
    <source>
        <dbReference type="Proteomes" id="UP000229378"/>
    </source>
</evidence>